<name>A0A0L6Z8L6_9CLOT</name>
<proteinExistence type="inferred from homology"/>
<dbReference type="InterPro" id="IPR017853">
    <property type="entry name" value="GH"/>
</dbReference>
<dbReference type="EMBL" id="LHUR01000027">
    <property type="protein sequence ID" value="KOA19315.1"/>
    <property type="molecule type" value="Genomic_DNA"/>
</dbReference>
<dbReference type="GO" id="GO:0003796">
    <property type="term" value="F:lysozyme activity"/>
    <property type="evidence" value="ECO:0007669"/>
    <property type="project" value="UniProtKB-EC"/>
</dbReference>
<dbReference type="EC" id="3.2.1.17" evidence="2"/>
<evidence type="ECO:0000256" key="1">
    <source>
        <dbReference type="ARBA" id="ARBA00010646"/>
    </source>
</evidence>
<sequence length="375" mass="41339">MYKRNRLSVIKKVMAIFLICCCILTVSGYKTYATTPKVGIDVSNHNGVINWDQVKASGISYAILRVGFGDNYTSQDDTQFANNVAGCIANNIPYAVYLYSYATNLTGSSASIDSEIAHVKRLISGKNPFAVYIDMEDSSTVYLGKTTLTSFATRFCDSMIASGYKAGVYANTYWFNNNLDATTLFNKGYSIWVAEYNTTCNYTKTPYDMWQYTSSGSVPGISTSVDKNYMYNDITNGGSSNQGTIDVTYQTYDDVNNTWLPNVVNTSDYAGIFGHDVTGVYANLSSGNIYYKVHVKGGSWLPEVANRSDYAGILTSPIDGLMVKTDTGKTIHYRVHLRTTGAWLPYVTGYNTADSNNGYAGIYGNEIDAIQMYLD</sequence>
<organism evidence="2 3">
    <name type="scientific">Clostridium homopropionicum DSM 5847</name>
    <dbReference type="NCBI Taxonomy" id="1121318"/>
    <lineage>
        <taxon>Bacteria</taxon>
        <taxon>Bacillati</taxon>
        <taxon>Bacillota</taxon>
        <taxon>Clostridia</taxon>
        <taxon>Eubacteriales</taxon>
        <taxon>Clostridiaceae</taxon>
        <taxon>Clostridium</taxon>
    </lineage>
</organism>
<gene>
    <name evidence="2" type="primary">lyc</name>
    <name evidence="2" type="ORF">CLHOM_24210</name>
</gene>
<protein>
    <submittedName>
        <fullName evidence="2">Autolytic lysozyme</fullName>
        <ecNumber evidence="2">3.2.1.17</ecNumber>
    </submittedName>
</protein>
<dbReference type="GO" id="GO:0016998">
    <property type="term" value="P:cell wall macromolecule catabolic process"/>
    <property type="evidence" value="ECO:0007669"/>
    <property type="project" value="InterPro"/>
</dbReference>
<dbReference type="RefSeq" id="WP_052221922.1">
    <property type="nucleotide sequence ID" value="NZ_LHUR01000027.1"/>
</dbReference>
<dbReference type="CDD" id="cd06414">
    <property type="entry name" value="GH25_LytC-like"/>
    <property type="match status" value="1"/>
</dbReference>
<comment type="caution">
    <text evidence="2">The sequence shown here is derived from an EMBL/GenBank/DDBJ whole genome shotgun (WGS) entry which is preliminary data.</text>
</comment>
<dbReference type="GO" id="GO:0016052">
    <property type="term" value="P:carbohydrate catabolic process"/>
    <property type="evidence" value="ECO:0007669"/>
    <property type="project" value="TreeGrafter"/>
</dbReference>
<dbReference type="InterPro" id="IPR002053">
    <property type="entry name" value="Glyco_hydro_25"/>
</dbReference>
<dbReference type="PANTHER" id="PTHR34135">
    <property type="entry name" value="LYSOZYME"/>
    <property type="match status" value="1"/>
</dbReference>
<comment type="similarity">
    <text evidence="1">Belongs to the glycosyl hydrolase 25 family.</text>
</comment>
<dbReference type="SUPFAM" id="SSF51445">
    <property type="entry name" value="(Trans)glycosidases"/>
    <property type="match status" value="1"/>
</dbReference>
<evidence type="ECO:0000313" key="2">
    <source>
        <dbReference type="EMBL" id="KOA19315.1"/>
    </source>
</evidence>
<keyword evidence="2" id="KW-0378">Hydrolase</keyword>
<dbReference type="Proteomes" id="UP000037043">
    <property type="component" value="Unassembled WGS sequence"/>
</dbReference>
<keyword evidence="3" id="KW-1185">Reference proteome</keyword>
<dbReference type="PANTHER" id="PTHR34135:SF2">
    <property type="entry name" value="LYSOZYME"/>
    <property type="match status" value="1"/>
</dbReference>
<accession>A0A0L6Z8L6</accession>
<keyword evidence="2" id="KW-0326">Glycosidase</keyword>
<dbReference type="PROSITE" id="PS51904">
    <property type="entry name" value="GLYCOSYL_HYDROL_F25_2"/>
    <property type="match status" value="1"/>
</dbReference>
<dbReference type="PATRIC" id="fig|1121318.3.peg.2437"/>
<dbReference type="GO" id="GO:0009253">
    <property type="term" value="P:peptidoglycan catabolic process"/>
    <property type="evidence" value="ECO:0007669"/>
    <property type="project" value="InterPro"/>
</dbReference>
<dbReference type="STRING" id="36844.SAMN04488501_106180"/>
<dbReference type="Pfam" id="PF01183">
    <property type="entry name" value="Glyco_hydro_25"/>
    <property type="match status" value="1"/>
</dbReference>
<evidence type="ECO:0000313" key="3">
    <source>
        <dbReference type="Proteomes" id="UP000037043"/>
    </source>
</evidence>
<dbReference type="AlphaFoldDB" id="A0A0L6Z8L6"/>
<reference evidence="3" key="1">
    <citation type="submission" date="2015-08" db="EMBL/GenBank/DDBJ databases">
        <title>Genome sequence of the strict anaerobe Clostridium homopropionicum LuHBu1 (DSM 5847T).</title>
        <authorList>
            <person name="Poehlein A."/>
            <person name="Beck M."/>
            <person name="Schiel-Bengelsdorf B."/>
            <person name="Bengelsdorf F.R."/>
            <person name="Daniel R."/>
            <person name="Duerre P."/>
        </authorList>
    </citation>
    <scope>NUCLEOTIDE SEQUENCE [LARGE SCALE GENOMIC DNA]</scope>
    <source>
        <strain evidence="3">DSM 5847</strain>
    </source>
</reference>
<dbReference type="Gene3D" id="3.20.20.80">
    <property type="entry name" value="Glycosidases"/>
    <property type="match status" value="1"/>
</dbReference>